<name>A0A0S1MK20_PHAPC</name>
<reference evidence="1" key="1">
    <citation type="submission" date="2015-07" db="EMBL/GenBank/DDBJ databases">
        <title>Elucidating the P. pachyrhizi secretome and potential effectors.</title>
        <authorList>
            <person name="de Carvalho M.C.C.G."/>
            <person name="Nascimento L.C."/>
            <person name="Darben L.M."/>
            <person name="Polizel-Podanosqui A.M."/>
            <person name="Lopes-Caitar V.S."/>
            <person name="Rocha C.S."/>
            <person name="Qi M."/>
            <person name="Carazolle M."/>
            <person name="Kuwahara M.K."/>
            <person name="Pereira G.A.G."/>
            <person name="Abdelnoor R.V."/>
            <person name="Whitham S.A."/>
            <person name="Marcelino-Guimaraes F.C."/>
        </authorList>
    </citation>
    <scope>NUCLEOTIDE SEQUENCE</scope>
</reference>
<dbReference type="EMBL" id="KT247064">
    <property type="protein sequence ID" value="ALL41154.1"/>
    <property type="molecule type" value="mRNA"/>
</dbReference>
<accession>A0A0S1MK20</accession>
<sequence>MHTKVNKCPFAFLNAVSLSVFYSVLQTDCPAGIV</sequence>
<proteinExistence type="evidence at transcript level"/>
<protein>
    <submittedName>
        <fullName evidence="1">Uncharacterized protein</fullName>
    </submittedName>
</protein>
<dbReference type="AlphaFoldDB" id="A0A0S1MK20"/>
<evidence type="ECO:0000313" key="1">
    <source>
        <dbReference type="EMBL" id="ALL41154.1"/>
    </source>
</evidence>
<organism evidence="1">
    <name type="scientific">Phakopsora pachyrhizi</name>
    <name type="common">Asian soybean rust disease fungus</name>
    <dbReference type="NCBI Taxonomy" id="170000"/>
    <lineage>
        <taxon>Eukaryota</taxon>
        <taxon>Fungi</taxon>
        <taxon>Dikarya</taxon>
        <taxon>Basidiomycota</taxon>
        <taxon>Pucciniomycotina</taxon>
        <taxon>Pucciniomycetes</taxon>
        <taxon>Pucciniales</taxon>
        <taxon>Phakopsoraceae</taxon>
        <taxon>Phakopsora</taxon>
    </lineage>
</organism>